<feature type="region of interest" description="Disordered" evidence="1">
    <location>
        <begin position="321"/>
        <end position="381"/>
    </location>
</feature>
<dbReference type="AlphaFoldDB" id="A0A4V3RR24"/>
<feature type="compositionally biased region" description="Basic and acidic residues" evidence="1">
    <location>
        <begin position="340"/>
        <end position="365"/>
    </location>
</feature>
<evidence type="ECO:0000313" key="3">
    <source>
        <dbReference type="EMBL" id="TGY61300.1"/>
    </source>
</evidence>
<evidence type="ECO:0000313" key="4">
    <source>
        <dbReference type="Proteomes" id="UP000310263"/>
    </source>
</evidence>
<proteinExistence type="predicted"/>
<dbReference type="RefSeq" id="WP_136013022.1">
    <property type="nucleotide sequence ID" value="NZ_SRYE01000005.1"/>
</dbReference>
<keyword evidence="4" id="KW-1185">Reference proteome</keyword>
<protein>
    <recommendedName>
        <fullName evidence="5">Chromosome partition protein Smc</fullName>
    </recommendedName>
</protein>
<feature type="transmembrane region" description="Helical" evidence="2">
    <location>
        <begin position="469"/>
        <end position="490"/>
    </location>
</feature>
<comment type="caution">
    <text evidence="3">The sequence shown here is derived from an EMBL/GenBank/DDBJ whole genome shotgun (WGS) entry which is preliminary data.</text>
</comment>
<accession>A0A4V3RR24</accession>
<feature type="region of interest" description="Disordered" evidence="1">
    <location>
        <begin position="1"/>
        <end position="121"/>
    </location>
</feature>
<sequence>MPTPNDDNALDPRDGHAPFDTSTSHGAKSGDATAPDAPSSQDTAEESIGAQPASDSQADLSSPAEKGEPSHLESQPGEEGFSAADEVGGPEEDEESSAASKLKAVAGSAVDGARKAAGALGQETASGLSAFKAVNQAKRAHAQARGRLEELKSSIESRTQEVEHRQDVEARYDQIINENSEVIEESLASIASLEEEQEAAQEQEAQLQEALDKLKAKNAKDLRPYEKLARNAKASSEDAARALSGAKRDLKAAQNSLRDLIGRRDSRVSAAHKAVDNSRQRLNRLQGDLSDLQHDDEATPQQLADLRAEITAEMARLSKAQEDAQVAPNESSASISAAERQVDEAQRRLEGAQEAADSAKREAKKQAHTLEGMEDAAKSAEQAAEDEVIEVQKHLKTLKARLAQTAKTKEEAEQAIAEANDIHHTPEKTQELLEQLADDNAAAVLQQAQVDSLAADEHELRQRTRTSRIAFILVVAAAIIVLLVLFLVFFGGKGA</sequence>
<keyword evidence="2" id="KW-1133">Transmembrane helix</keyword>
<dbReference type="OrthoDB" id="3186265at2"/>
<dbReference type="Proteomes" id="UP000310263">
    <property type="component" value="Unassembled WGS sequence"/>
</dbReference>
<name>A0A4V3RR24_9ACTN</name>
<dbReference type="EMBL" id="SRYE01000005">
    <property type="protein sequence ID" value="TGY61300.1"/>
    <property type="molecule type" value="Genomic_DNA"/>
</dbReference>
<evidence type="ECO:0000256" key="2">
    <source>
        <dbReference type="SAM" id="Phobius"/>
    </source>
</evidence>
<organism evidence="3 4">
    <name type="scientific">Muricaecibacterium torontonense</name>
    <dbReference type="NCBI Taxonomy" id="3032871"/>
    <lineage>
        <taxon>Bacteria</taxon>
        <taxon>Bacillati</taxon>
        <taxon>Actinomycetota</taxon>
        <taxon>Coriobacteriia</taxon>
        <taxon>Coriobacteriales</taxon>
        <taxon>Atopobiaceae</taxon>
        <taxon>Muricaecibacterium</taxon>
    </lineage>
</organism>
<reference evidence="3 4" key="1">
    <citation type="submission" date="2019-04" db="EMBL/GenBank/DDBJ databases">
        <title>Microbes associate with the intestines of laboratory mice.</title>
        <authorList>
            <person name="Navarre W."/>
            <person name="Wong E."/>
            <person name="Huang K."/>
            <person name="Tropini C."/>
            <person name="Ng K."/>
            <person name="Yu B."/>
        </authorList>
    </citation>
    <scope>NUCLEOTIDE SEQUENCE [LARGE SCALE GENOMIC DNA]</scope>
    <source>
        <strain evidence="3 4">NM07_P-09</strain>
    </source>
</reference>
<keyword evidence="2" id="KW-0472">Membrane</keyword>
<evidence type="ECO:0008006" key="5">
    <source>
        <dbReference type="Google" id="ProtNLM"/>
    </source>
</evidence>
<keyword evidence="2" id="KW-0812">Transmembrane</keyword>
<evidence type="ECO:0000256" key="1">
    <source>
        <dbReference type="SAM" id="MobiDB-lite"/>
    </source>
</evidence>
<gene>
    <name evidence="3" type="ORF">E5334_07735</name>
</gene>